<sequence length="315" mass="34182">MLPDSHDRMITDHNREVIIGLALSLAWLLLLLLFWLLIPGEASPGSGGLTRILTITGAVMPFALIWMAVGVSRAVNRLRQEAAELRGNLSQLQELAAKRPKPSTTAPTPAASGVQMPRQPAPTIPAARPATPTPPAARPARPASQPQQASLRFDAPEPIEIPSETLIRALNFPDDANDQETIAALRMALKDHETARVLRAAQDVVTLLAEHDIYMDDLPPDPVPPAIWRRFAGGERGEIAARIGGIHDEIALETAAALLRGDEIFRDTAHHFLRHFDLMLTRETPRLDDAQLAALADTRSARGFMLIGRAAGVFG</sequence>
<evidence type="ECO:0000313" key="4">
    <source>
        <dbReference type="Proteomes" id="UP000238137"/>
    </source>
</evidence>
<evidence type="ECO:0000256" key="2">
    <source>
        <dbReference type="SAM" id="Phobius"/>
    </source>
</evidence>
<keyword evidence="2" id="KW-1133">Transmembrane helix</keyword>
<dbReference type="EMBL" id="PXNQ02000010">
    <property type="protein sequence ID" value="RNF33616.1"/>
    <property type="molecule type" value="Genomic_DNA"/>
</dbReference>
<gene>
    <name evidence="3" type="ORF">A7A09_016090</name>
</gene>
<proteinExistence type="predicted"/>
<feature type="region of interest" description="Disordered" evidence="1">
    <location>
        <begin position="93"/>
        <end position="150"/>
    </location>
</feature>
<keyword evidence="2" id="KW-0472">Membrane</keyword>
<protein>
    <submittedName>
        <fullName evidence="3">Uncharacterized protein</fullName>
    </submittedName>
</protein>
<organism evidence="3 4">
    <name type="scientific">Paracoccus methylarcula</name>
    <dbReference type="NCBI Taxonomy" id="72022"/>
    <lineage>
        <taxon>Bacteria</taxon>
        <taxon>Pseudomonadati</taxon>
        <taxon>Pseudomonadota</taxon>
        <taxon>Alphaproteobacteria</taxon>
        <taxon>Rhodobacterales</taxon>
        <taxon>Paracoccaceae</taxon>
        <taxon>Paracoccus</taxon>
    </lineage>
</organism>
<keyword evidence="4" id="KW-1185">Reference proteome</keyword>
<dbReference type="AlphaFoldDB" id="A0A422QUH4"/>
<dbReference type="Proteomes" id="UP000238137">
    <property type="component" value="Unassembled WGS sequence"/>
</dbReference>
<feature type="compositionally biased region" description="Low complexity" evidence="1">
    <location>
        <begin position="102"/>
        <end position="112"/>
    </location>
</feature>
<evidence type="ECO:0000313" key="3">
    <source>
        <dbReference type="EMBL" id="RNF33616.1"/>
    </source>
</evidence>
<feature type="compositionally biased region" description="Low complexity" evidence="1">
    <location>
        <begin position="138"/>
        <end position="149"/>
    </location>
</feature>
<dbReference type="OrthoDB" id="7833467at2"/>
<feature type="transmembrane region" description="Helical" evidence="2">
    <location>
        <begin position="17"/>
        <end position="38"/>
    </location>
</feature>
<accession>A0A422QUH4</accession>
<reference evidence="3" key="1">
    <citation type="submission" date="2018-05" db="EMBL/GenBank/DDBJ databases">
        <title>Reclassification of Methylarcula marina and Methylarcula terricola as Paracoccus methylarcula sp.nov., comb.nov. and Paracoccus terricola comb.nov.</title>
        <authorList>
            <person name="Shmareva M.N."/>
            <person name="Doronina N.V."/>
            <person name="Vasilenko O.V."/>
            <person name="Tarlachkov S.V."/>
            <person name="Trotsenko Y.A."/>
        </authorList>
    </citation>
    <scope>NUCLEOTIDE SEQUENCE [LARGE SCALE GENOMIC DNA]</scope>
    <source>
        <strain evidence="3">VKM B-2159</strain>
    </source>
</reference>
<evidence type="ECO:0000256" key="1">
    <source>
        <dbReference type="SAM" id="MobiDB-lite"/>
    </source>
</evidence>
<feature type="transmembrane region" description="Helical" evidence="2">
    <location>
        <begin position="50"/>
        <end position="69"/>
    </location>
</feature>
<keyword evidence="2" id="KW-0812">Transmembrane</keyword>
<name>A0A422QUH4_9RHOB</name>
<comment type="caution">
    <text evidence="3">The sequence shown here is derived from an EMBL/GenBank/DDBJ whole genome shotgun (WGS) entry which is preliminary data.</text>
</comment>